<sequence>MGQLKAALTIALALIKIDYLEGAGEQTDANILVAQLNRIASDIPGALVTRWLAWIRLFDFEVRHVKGYANKAADGLSRRPPTEQDLREEEQEEDLDKFINMELDDYIDYEMKAL</sequence>
<comment type="caution">
    <text evidence="3">The sequence shown here is derived from an EMBL/GenBank/DDBJ whole genome shotgun (WGS) entry which is preliminary data.</text>
</comment>
<evidence type="ECO:0000256" key="2">
    <source>
        <dbReference type="SAM" id="SignalP"/>
    </source>
</evidence>
<dbReference type="Proteomes" id="UP000256645">
    <property type="component" value="Unassembled WGS sequence"/>
</dbReference>
<protein>
    <recommendedName>
        <fullName evidence="5">RNase H type-1 domain-containing protein</fullName>
    </recommendedName>
</protein>
<keyword evidence="2" id="KW-0732">Signal</keyword>
<feature type="region of interest" description="Disordered" evidence="1">
    <location>
        <begin position="73"/>
        <end position="92"/>
    </location>
</feature>
<gene>
    <name evidence="3" type="ORF">BP6252_00527</name>
</gene>
<proteinExistence type="predicted"/>
<keyword evidence="4" id="KW-1185">Reference proteome</keyword>
<feature type="signal peptide" evidence="2">
    <location>
        <begin position="1"/>
        <end position="22"/>
    </location>
</feature>
<evidence type="ECO:0000313" key="4">
    <source>
        <dbReference type="Proteomes" id="UP000256645"/>
    </source>
</evidence>
<evidence type="ECO:0008006" key="5">
    <source>
        <dbReference type="Google" id="ProtNLM"/>
    </source>
</evidence>
<dbReference type="OrthoDB" id="5425374at2759"/>
<dbReference type="EMBL" id="PDLM01000001">
    <property type="protein sequence ID" value="RDW88495.1"/>
    <property type="molecule type" value="Genomic_DNA"/>
</dbReference>
<organism evidence="3 4">
    <name type="scientific">Coleophoma cylindrospora</name>
    <dbReference type="NCBI Taxonomy" id="1849047"/>
    <lineage>
        <taxon>Eukaryota</taxon>
        <taxon>Fungi</taxon>
        <taxon>Dikarya</taxon>
        <taxon>Ascomycota</taxon>
        <taxon>Pezizomycotina</taxon>
        <taxon>Leotiomycetes</taxon>
        <taxon>Helotiales</taxon>
        <taxon>Dermateaceae</taxon>
        <taxon>Coleophoma</taxon>
    </lineage>
</organism>
<dbReference type="STRING" id="1849047.A0A3D8SQA8"/>
<feature type="chain" id="PRO_5017728333" description="RNase H type-1 domain-containing protein" evidence="2">
    <location>
        <begin position="23"/>
        <end position="114"/>
    </location>
</feature>
<evidence type="ECO:0000256" key="1">
    <source>
        <dbReference type="SAM" id="MobiDB-lite"/>
    </source>
</evidence>
<reference evidence="3 4" key="1">
    <citation type="journal article" date="2018" name="IMA Fungus">
        <title>IMA Genome-F 9: Draft genome sequence of Annulohypoxylon stygium, Aspergillus mulundensis, Berkeleyomyces basicola (syn. Thielaviopsis basicola), Ceratocystis smalleyi, two Cercospora beticola strains, Coleophoma cylindrospora, Fusarium fracticaudum, Phialophora cf. hyalina, and Morchella septimelata.</title>
        <authorList>
            <person name="Wingfield B.D."/>
            <person name="Bills G.F."/>
            <person name="Dong Y."/>
            <person name="Huang W."/>
            <person name="Nel W.J."/>
            <person name="Swalarsk-Parry B.S."/>
            <person name="Vaghefi N."/>
            <person name="Wilken P.M."/>
            <person name="An Z."/>
            <person name="de Beer Z.W."/>
            <person name="De Vos L."/>
            <person name="Chen L."/>
            <person name="Duong T.A."/>
            <person name="Gao Y."/>
            <person name="Hammerbacher A."/>
            <person name="Kikkert J.R."/>
            <person name="Li Y."/>
            <person name="Li H."/>
            <person name="Li K."/>
            <person name="Li Q."/>
            <person name="Liu X."/>
            <person name="Ma X."/>
            <person name="Naidoo K."/>
            <person name="Pethybridge S.J."/>
            <person name="Sun J."/>
            <person name="Steenkamp E.T."/>
            <person name="van der Nest M.A."/>
            <person name="van Wyk S."/>
            <person name="Wingfield M.J."/>
            <person name="Xiong C."/>
            <person name="Yue Q."/>
            <person name="Zhang X."/>
        </authorList>
    </citation>
    <scope>NUCLEOTIDE SEQUENCE [LARGE SCALE GENOMIC DNA]</scope>
    <source>
        <strain evidence="3 4">BP6252</strain>
    </source>
</reference>
<dbReference type="AlphaFoldDB" id="A0A3D8SQA8"/>
<name>A0A3D8SQA8_9HELO</name>
<evidence type="ECO:0000313" key="3">
    <source>
        <dbReference type="EMBL" id="RDW88495.1"/>
    </source>
</evidence>
<feature type="compositionally biased region" description="Basic and acidic residues" evidence="1">
    <location>
        <begin position="76"/>
        <end position="85"/>
    </location>
</feature>
<accession>A0A3D8SQA8</accession>